<organism evidence="1 2">
    <name type="scientific">Raphanus sativus</name>
    <name type="common">Radish</name>
    <name type="synonym">Raphanus raphanistrum var. sativus</name>
    <dbReference type="NCBI Taxonomy" id="3726"/>
    <lineage>
        <taxon>Eukaryota</taxon>
        <taxon>Viridiplantae</taxon>
        <taxon>Streptophyta</taxon>
        <taxon>Embryophyta</taxon>
        <taxon>Tracheophyta</taxon>
        <taxon>Spermatophyta</taxon>
        <taxon>Magnoliopsida</taxon>
        <taxon>eudicotyledons</taxon>
        <taxon>Gunneridae</taxon>
        <taxon>Pentapetalae</taxon>
        <taxon>rosids</taxon>
        <taxon>malvids</taxon>
        <taxon>Brassicales</taxon>
        <taxon>Brassicaceae</taxon>
        <taxon>Brassiceae</taxon>
        <taxon>Raphanus</taxon>
    </lineage>
</organism>
<accession>A0A6J0LYV7</accession>
<name>A0A6J0LYV7_RAPSA</name>
<dbReference type="PANTHER" id="PTHR34146:SF3">
    <property type="entry name" value="POLYNUCLEOTIDYL TRANSFERASE, RIBONUCLEASE H-LIKE SUPERFAMILY PROTEIN"/>
    <property type="match status" value="1"/>
</dbReference>
<reference evidence="2" key="2">
    <citation type="submission" date="2025-08" db="UniProtKB">
        <authorList>
            <consortium name="RefSeq"/>
        </authorList>
    </citation>
    <scope>IDENTIFICATION</scope>
    <source>
        <tissue evidence="2">Leaf</tissue>
    </source>
</reference>
<dbReference type="GeneID" id="108836323"/>
<evidence type="ECO:0000313" key="2">
    <source>
        <dbReference type="RefSeq" id="XP_018464994.2"/>
    </source>
</evidence>
<dbReference type="OrthoDB" id="1112675at2759"/>
<reference evidence="1" key="1">
    <citation type="journal article" date="2019" name="Database">
        <title>The radish genome database (RadishGD): an integrated information resource for radish genomics.</title>
        <authorList>
            <person name="Yu H.J."/>
            <person name="Baek S."/>
            <person name="Lee Y.J."/>
            <person name="Cho A."/>
            <person name="Mun J.H."/>
        </authorList>
    </citation>
    <scope>NUCLEOTIDE SEQUENCE [LARGE SCALE GENOMIC DNA]</scope>
    <source>
        <strain evidence="1">cv. WK10039</strain>
    </source>
</reference>
<dbReference type="KEGG" id="rsz:108836323"/>
<protein>
    <submittedName>
        <fullName evidence="2">Uncharacterized protein LOC108836323</fullName>
    </submittedName>
</protein>
<sequence length="137" mass="15995">MDYLFWRVLPKLEDDQFAWILWYIWKGRNNKVFSNLDIDPMDTLNLAETESKLWKEAQIIPTPVTGEHLLELPSIPGRWCFVDGSWKDKERFSGQGWYSTLEGFDGLMGARNVRASLSPLHSEIEALLWAMECMKNL</sequence>
<gene>
    <name evidence="2" type="primary">LOC108836323</name>
</gene>
<dbReference type="PANTHER" id="PTHR34146">
    <property type="entry name" value="POLYNUCLEOTIDYL TRANSFERASE, RIBONUCLEASE H-LIKE SUPERFAMILY PROTEIN-RELATED"/>
    <property type="match status" value="1"/>
</dbReference>
<dbReference type="AlphaFoldDB" id="A0A6J0LYV7"/>
<proteinExistence type="predicted"/>
<dbReference type="RefSeq" id="XP_018464994.2">
    <property type="nucleotide sequence ID" value="XM_018609492.2"/>
</dbReference>
<keyword evidence="1" id="KW-1185">Reference proteome</keyword>
<dbReference type="Proteomes" id="UP000504610">
    <property type="component" value="Chromosome 9"/>
</dbReference>
<evidence type="ECO:0000313" key="1">
    <source>
        <dbReference type="Proteomes" id="UP000504610"/>
    </source>
</evidence>